<dbReference type="InterPro" id="IPR050261">
    <property type="entry name" value="FrsA_esterase"/>
</dbReference>
<dbReference type="EMBL" id="JBBEGM010000009">
    <property type="protein sequence ID" value="MEJ2863699.1"/>
    <property type="molecule type" value="Genomic_DNA"/>
</dbReference>
<accession>A0ABU8M9Y9</accession>
<name>A0ABU8M9Y9_9PSEU</name>
<protein>
    <submittedName>
        <fullName evidence="3">Alpha/beta fold hydrolase</fullName>
    </submittedName>
</protein>
<dbReference type="GO" id="GO:0016787">
    <property type="term" value="F:hydrolase activity"/>
    <property type="evidence" value="ECO:0007669"/>
    <property type="project" value="UniProtKB-KW"/>
</dbReference>
<dbReference type="SUPFAM" id="SSF53474">
    <property type="entry name" value="alpha/beta-Hydrolases"/>
    <property type="match status" value="1"/>
</dbReference>
<evidence type="ECO:0000259" key="2">
    <source>
        <dbReference type="Pfam" id="PF00326"/>
    </source>
</evidence>
<proteinExistence type="inferred from homology"/>
<organism evidence="3 4">
    <name type="scientific">Actinomycetospora flava</name>
    <dbReference type="NCBI Taxonomy" id="3129232"/>
    <lineage>
        <taxon>Bacteria</taxon>
        <taxon>Bacillati</taxon>
        <taxon>Actinomycetota</taxon>
        <taxon>Actinomycetes</taxon>
        <taxon>Pseudonocardiales</taxon>
        <taxon>Pseudonocardiaceae</taxon>
        <taxon>Actinomycetospora</taxon>
    </lineage>
</organism>
<feature type="domain" description="Peptidase S9 prolyl oligopeptidase catalytic" evidence="2">
    <location>
        <begin position="173"/>
        <end position="337"/>
    </location>
</feature>
<keyword evidence="4" id="KW-1185">Reference proteome</keyword>
<gene>
    <name evidence="3" type="ORF">WCD58_21240</name>
</gene>
<comment type="similarity">
    <text evidence="1">Belongs to the AB hydrolase superfamily.</text>
</comment>
<reference evidence="3 4" key="1">
    <citation type="submission" date="2024-03" db="EMBL/GenBank/DDBJ databases">
        <title>Actinomycetospora sp. OC33-EN07, a novel actinomycete isolated from wild orchid (Aerides multiflora).</title>
        <authorList>
            <person name="Suriyachadkun C."/>
        </authorList>
    </citation>
    <scope>NUCLEOTIDE SEQUENCE [LARGE SCALE GENOMIC DNA]</scope>
    <source>
        <strain evidence="3 4">OC33-EN07</strain>
    </source>
</reference>
<evidence type="ECO:0000313" key="4">
    <source>
        <dbReference type="Proteomes" id="UP001369736"/>
    </source>
</evidence>
<dbReference type="PANTHER" id="PTHR22946:SF12">
    <property type="entry name" value="CONIDIAL PIGMENT BIOSYNTHESIS PROTEIN AYG1 (AFU_ORTHOLOGUE AFUA_2G17550)"/>
    <property type="match status" value="1"/>
</dbReference>
<keyword evidence="3" id="KW-0378">Hydrolase</keyword>
<comment type="caution">
    <text evidence="3">The sequence shown here is derived from an EMBL/GenBank/DDBJ whole genome shotgun (WGS) entry which is preliminary data.</text>
</comment>
<evidence type="ECO:0000313" key="3">
    <source>
        <dbReference type="EMBL" id="MEJ2863699.1"/>
    </source>
</evidence>
<sequence>MFPGNYVWNLSVNIALNTGAHISEVDEACAPVLEAARDGEDAGTELFFRSWTAVADRLAGLAQEDEAAGRSLSAGARYYRAAVHYLTAERLQSRHYAPRREAYRAMLDAFAKAITLDRHDTVRVDIPYGDTSMPALFVAAQGVSGPAPCMVFTNGLDSTKEMVHGSGIARELARRGVSTLIVDHPGSGEALRLRGLTGRHDSEHWAGPCVDWLETRDDVDGDRVGVIGWSLGGYYAPRAAAFEKRFRVCVAWGANYDWGELQKRRLAREGDRPVPHYWDHVQWVFGKESLDEFMQFAPSMSLVGVTERITVPFLVTHGANDRQIPREYAVAQYETAVNSPRRELKWFTAREGGVEHVSADNMPAATGTIADWIRETL</sequence>
<evidence type="ECO:0000256" key="1">
    <source>
        <dbReference type="ARBA" id="ARBA00008645"/>
    </source>
</evidence>
<dbReference type="RefSeq" id="WP_337705210.1">
    <property type="nucleotide sequence ID" value="NZ_JBBEGM010000009.1"/>
</dbReference>
<dbReference type="InterPro" id="IPR001375">
    <property type="entry name" value="Peptidase_S9_cat"/>
</dbReference>
<dbReference type="InterPro" id="IPR029058">
    <property type="entry name" value="AB_hydrolase_fold"/>
</dbReference>
<dbReference type="Gene3D" id="1.20.1440.110">
    <property type="entry name" value="acylaminoacyl peptidase"/>
    <property type="match status" value="1"/>
</dbReference>
<dbReference type="Proteomes" id="UP001369736">
    <property type="component" value="Unassembled WGS sequence"/>
</dbReference>
<dbReference type="Gene3D" id="3.40.50.1820">
    <property type="entry name" value="alpha/beta hydrolase"/>
    <property type="match status" value="1"/>
</dbReference>
<dbReference type="Pfam" id="PF00326">
    <property type="entry name" value="Peptidase_S9"/>
    <property type="match status" value="1"/>
</dbReference>
<dbReference type="PANTHER" id="PTHR22946">
    <property type="entry name" value="DIENELACTONE HYDROLASE DOMAIN-CONTAINING PROTEIN-RELATED"/>
    <property type="match status" value="1"/>
</dbReference>